<dbReference type="OrthoDB" id="421393at2759"/>
<gene>
    <name evidence="29" type="ORF">CVT25_012566</name>
</gene>
<dbReference type="GO" id="GO:0006270">
    <property type="term" value="P:DNA replication initiation"/>
    <property type="evidence" value="ECO:0007669"/>
    <property type="project" value="TreeGrafter"/>
</dbReference>
<evidence type="ECO:0000259" key="28">
    <source>
        <dbReference type="Pfam" id="PF04104"/>
    </source>
</evidence>
<dbReference type="CDD" id="cd07322">
    <property type="entry name" value="PriL_PriS_Eukaryotic"/>
    <property type="match status" value="1"/>
</dbReference>
<evidence type="ECO:0000256" key="23">
    <source>
        <dbReference type="ARBA" id="ARBA00023209"/>
    </source>
</evidence>
<evidence type="ECO:0000256" key="6">
    <source>
        <dbReference type="ARBA" id="ARBA00010564"/>
    </source>
</evidence>
<dbReference type="GO" id="GO:0003882">
    <property type="term" value="F:CDP-diacylglycerol-serine O-phosphatidyltransferase activity"/>
    <property type="evidence" value="ECO:0007669"/>
    <property type="project" value="UniProtKB-EC"/>
</dbReference>
<sequence>MFKGGKNTSNDNFLPQVENYGTLKYPFTLNFYDDPPIFDVTIEDFETSALDRLRILAEIESSAARNRSWEESKSVTSAQCSKYLPLSPTLTKNPNCDAERRRDHLSHFVLRLAFCRSEDLRRRFIKAETTLFRIRYEQDIAAEREAFLNSRDFNWIPVEDDERRMVNLSADRKSEKYYKVKWTRVPDLVEKRKVLLKGGWAYVPSRELSSIVFQEFEVRLEKALETTARLLPRLDEDTRIMPILNNLSQGFMSGISSDWANNSGQTNSDEIKAEQVDDLAKKHFPLCMRTLHSTLQKDHHLKHHGRQQYGLFLKVLGLSVEESVAFWRKSFSSFTDDQFNKKYKYNIRHHYGLEGKRVNYPARSCMQLLIEGASDHGCPYRTYSPENLQSALLSAYAPLGLRQSDLSEVMAAVNTKHFHVACTRVFELTHASSGVTKGQGIGNGESVTHPNEYAAKSMDLQKTSEAMVVDYRCLSCLDACVIPPSALMSRRKPSTKAPDMDELKAEALHQYQDTDGHFSLVRNFRLADLVTIMNGVCGSFSIFSSARYLLTNDPDYLWTAMVFPLAGLMFDFLDGKVARWRKSSSMLGQELDSLADLISFGVAPALLAFVVGLRTYLDTVILTGFICCGLARLARFNATVALIPKNNGGKAKYFEGLPIPSSLGLVAVLSYWAKQGWIEGQQGLPWGTTTLWGIEGGRGEVHLVSFVFAFWAAAMVSKTLRVPKP</sequence>
<evidence type="ECO:0000256" key="22">
    <source>
        <dbReference type="ARBA" id="ARBA00023136"/>
    </source>
</evidence>
<dbReference type="PROSITE" id="PS00379">
    <property type="entry name" value="CDP_ALCOHOL_P_TRANSF"/>
    <property type="match status" value="1"/>
</dbReference>
<evidence type="ECO:0000256" key="20">
    <source>
        <dbReference type="ARBA" id="ARBA00023098"/>
    </source>
</evidence>
<dbReference type="GO" id="GO:0006269">
    <property type="term" value="P:DNA replication, synthesis of primer"/>
    <property type="evidence" value="ECO:0007669"/>
    <property type="project" value="UniProtKB-KW"/>
</dbReference>
<evidence type="ECO:0000256" key="15">
    <source>
        <dbReference type="ARBA" id="ARBA00022723"/>
    </source>
</evidence>
<keyword evidence="15" id="KW-0479">Metal-binding</keyword>
<keyword evidence="16" id="KW-0256">Endoplasmic reticulum</keyword>
<keyword evidence="22" id="KW-0472">Membrane</keyword>
<dbReference type="GO" id="GO:0005789">
    <property type="term" value="C:endoplasmic reticulum membrane"/>
    <property type="evidence" value="ECO:0007669"/>
    <property type="project" value="UniProtKB-SubCell"/>
</dbReference>
<keyword evidence="14" id="KW-0235">DNA replication</keyword>
<comment type="similarity">
    <text evidence="5 27">Belongs to the CDP-alcohol phosphatidyltransferase class-I family.</text>
</comment>
<dbReference type="Gene3D" id="1.20.120.1760">
    <property type="match status" value="1"/>
</dbReference>
<keyword evidence="12 27" id="KW-0808">Transferase</keyword>
<dbReference type="InterPro" id="IPR004533">
    <property type="entry name" value="CDP-diaglyc--ser_O-PTrfase"/>
</dbReference>
<dbReference type="GO" id="GO:0005658">
    <property type="term" value="C:alpha DNA polymerase:primase complex"/>
    <property type="evidence" value="ECO:0007669"/>
    <property type="project" value="UniProtKB-ARBA"/>
</dbReference>
<comment type="pathway">
    <text evidence="26">Phospholipid metabolism; phosphatidylethanolamine biosynthesis; phosphatidylethanolamine from CDP-diacylglycerol: step 1/2.</text>
</comment>
<evidence type="ECO:0000256" key="7">
    <source>
        <dbReference type="ARBA" id="ARBA00013174"/>
    </source>
</evidence>
<dbReference type="NCBIfam" id="TIGR00473">
    <property type="entry name" value="pssA"/>
    <property type="match status" value="1"/>
</dbReference>
<protein>
    <recommendedName>
        <fullName evidence="8">CDP-diacylglycerol--serine O-phosphatidyltransferase</fullName>
        <ecNumber evidence="7">2.7.8.8</ecNumber>
    </recommendedName>
    <alternativeName>
        <fullName evidence="25">Phosphatidylserine synthase</fullName>
    </alternativeName>
</protein>
<keyword evidence="21" id="KW-0238">DNA-binding</keyword>
<evidence type="ECO:0000256" key="4">
    <source>
        <dbReference type="ARBA" id="ARBA00005189"/>
    </source>
</evidence>
<evidence type="ECO:0000256" key="3">
    <source>
        <dbReference type="ARBA" id="ARBA00004477"/>
    </source>
</evidence>
<evidence type="ECO:0000256" key="13">
    <source>
        <dbReference type="ARBA" id="ARBA00022692"/>
    </source>
</evidence>
<dbReference type="PANTHER" id="PTHR10537:SF3">
    <property type="entry name" value="DNA PRIMASE LARGE SUBUNIT"/>
    <property type="match status" value="1"/>
</dbReference>
<evidence type="ECO:0000256" key="2">
    <source>
        <dbReference type="ARBA" id="ARBA00001966"/>
    </source>
</evidence>
<dbReference type="InterPro" id="IPR043130">
    <property type="entry name" value="CDP-OH_PTrfase_TM_dom"/>
</dbReference>
<dbReference type="GO" id="GO:0046872">
    <property type="term" value="F:metal ion binding"/>
    <property type="evidence" value="ECO:0007669"/>
    <property type="project" value="UniProtKB-KW"/>
</dbReference>
<comment type="caution">
    <text evidence="29">The sequence shown here is derived from an EMBL/GenBank/DDBJ whole genome shotgun (WGS) entry which is preliminary data.</text>
</comment>
<evidence type="ECO:0000256" key="5">
    <source>
        <dbReference type="ARBA" id="ARBA00010441"/>
    </source>
</evidence>
<dbReference type="AlphaFoldDB" id="A0A409X806"/>
<keyword evidence="10" id="KW-0639">Primosome</keyword>
<evidence type="ECO:0000256" key="26">
    <source>
        <dbReference type="ARBA" id="ARBA00060701"/>
    </source>
</evidence>
<dbReference type="Pfam" id="PF04104">
    <property type="entry name" value="DNA_primase_lrg"/>
    <property type="match status" value="1"/>
</dbReference>
<proteinExistence type="inferred from homology"/>
<evidence type="ECO:0000256" key="10">
    <source>
        <dbReference type="ARBA" id="ARBA00022515"/>
    </source>
</evidence>
<dbReference type="PANTHER" id="PTHR10537">
    <property type="entry name" value="DNA PRIMASE LARGE SUBUNIT"/>
    <property type="match status" value="1"/>
</dbReference>
<dbReference type="InterPro" id="IPR016558">
    <property type="entry name" value="DNA_primase_lsu_euk"/>
</dbReference>
<evidence type="ECO:0000256" key="9">
    <source>
        <dbReference type="ARBA" id="ARBA00022485"/>
    </source>
</evidence>
<dbReference type="FunFam" id="1.20.120.1760:FF:000022">
    <property type="entry name" value="CDP-diacylglycerol--serine O-phosphatidyltransferase"/>
    <property type="match status" value="1"/>
</dbReference>
<name>A0A409X806_PSICY</name>
<evidence type="ECO:0000256" key="18">
    <source>
        <dbReference type="ARBA" id="ARBA00023004"/>
    </source>
</evidence>
<keyword evidence="17" id="KW-1133">Transmembrane helix</keyword>
<evidence type="ECO:0000256" key="25">
    <source>
        <dbReference type="ARBA" id="ARBA00032361"/>
    </source>
</evidence>
<evidence type="ECO:0000256" key="27">
    <source>
        <dbReference type="RuleBase" id="RU003750"/>
    </source>
</evidence>
<dbReference type="InterPro" id="IPR048254">
    <property type="entry name" value="CDP_ALCOHOL_P_TRANSF_CS"/>
</dbReference>
<comment type="catalytic activity">
    <reaction evidence="1">
        <text>a CDP-1,2-diacyl-sn-glycerol + L-serine = a 1,2-diacyl-sn-glycero-3-phospho-L-serine + CMP + H(+)</text>
        <dbReference type="Rhea" id="RHEA:16913"/>
        <dbReference type="ChEBI" id="CHEBI:15378"/>
        <dbReference type="ChEBI" id="CHEBI:33384"/>
        <dbReference type="ChEBI" id="CHEBI:57262"/>
        <dbReference type="ChEBI" id="CHEBI:58332"/>
        <dbReference type="ChEBI" id="CHEBI:60377"/>
        <dbReference type="EC" id="2.7.8.8"/>
    </reaction>
</comment>
<feature type="domain" description="DNA primase large subunit C-terminal" evidence="28">
    <location>
        <begin position="278"/>
        <end position="453"/>
    </location>
</feature>
<keyword evidence="19" id="KW-0411">Iron-sulfur</keyword>
<dbReference type="InterPro" id="IPR058560">
    <property type="entry name" value="DNA_primase_C"/>
</dbReference>
<evidence type="ECO:0000256" key="11">
    <source>
        <dbReference type="ARBA" id="ARBA00022516"/>
    </source>
</evidence>
<dbReference type="GO" id="GO:0003677">
    <property type="term" value="F:DNA binding"/>
    <property type="evidence" value="ECO:0007669"/>
    <property type="project" value="UniProtKB-KW"/>
</dbReference>
<comment type="cofactor">
    <cofactor evidence="2">
        <name>[4Fe-4S] cluster</name>
        <dbReference type="ChEBI" id="CHEBI:49883"/>
    </cofactor>
</comment>
<evidence type="ECO:0000256" key="1">
    <source>
        <dbReference type="ARBA" id="ARBA00000287"/>
    </source>
</evidence>
<evidence type="ECO:0000313" key="29">
    <source>
        <dbReference type="EMBL" id="PPQ86847.1"/>
    </source>
</evidence>
<evidence type="ECO:0000256" key="19">
    <source>
        <dbReference type="ARBA" id="ARBA00023014"/>
    </source>
</evidence>
<keyword evidence="30" id="KW-1185">Reference proteome</keyword>
<keyword evidence="11" id="KW-0444">Lipid biosynthesis</keyword>
<dbReference type="STRING" id="93625.A0A409X806"/>
<keyword evidence="20" id="KW-0443">Lipid metabolism</keyword>
<dbReference type="InterPro" id="IPR000462">
    <property type="entry name" value="CDP-OH_P_trans"/>
</dbReference>
<dbReference type="EMBL" id="NHYD01002412">
    <property type="protein sequence ID" value="PPQ86847.1"/>
    <property type="molecule type" value="Genomic_DNA"/>
</dbReference>
<organism evidence="29 30">
    <name type="scientific">Psilocybe cyanescens</name>
    <dbReference type="NCBI Taxonomy" id="93625"/>
    <lineage>
        <taxon>Eukaryota</taxon>
        <taxon>Fungi</taxon>
        <taxon>Dikarya</taxon>
        <taxon>Basidiomycota</taxon>
        <taxon>Agaricomycotina</taxon>
        <taxon>Agaricomycetes</taxon>
        <taxon>Agaricomycetidae</taxon>
        <taxon>Agaricales</taxon>
        <taxon>Agaricineae</taxon>
        <taxon>Strophariaceae</taxon>
        <taxon>Psilocybe</taxon>
    </lineage>
</organism>
<evidence type="ECO:0000256" key="14">
    <source>
        <dbReference type="ARBA" id="ARBA00022705"/>
    </source>
</evidence>
<dbReference type="Proteomes" id="UP000283269">
    <property type="component" value="Unassembled WGS sequence"/>
</dbReference>
<evidence type="ECO:0000256" key="21">
    <source>
        <dbReference type="ARBA" id="ARBA00023125"/>
    </source>
</evidence>
<dbReference type="GO" id="GO:0006659">
    <property type="term" value="P:phosphatidylserine biosynthetic process"/>
    <property type="evidence" value="ECO:0007669"/>
    <property type="project" value="UniProtKB-ARBA"/>
</dbReference>
<evidence type="ECO:0000256" key="17">
    <source>
        <dbReference type="ARBA" id="ARBA00022989"/>
    </source>
</evidence>
<dbReference type="FunCoup" id="A0A409X806">
    <property type="interactions" value="387"/>
</dbReference>
<evidence type="ECO:0000256" key="24">
    <source>
        <dbReference type="ARBA" id="ARBA00023264"/>
    </source>
</evidence>
<comment type="similarity">
    <text evidence="6">Belongs to the eukaryotic-type primase large subunit family.</text>
</comment>
<keyword evidence="9" id="KW-0004">4Fe-4S</keyword>
<keyword evidence="13" id="KW-0812">Transmembrane</keyword>
<dbReference type="InParanoid" id="A0A409X806"/>
<dbReference type="InterPro" id="IPR007238">
    <property type="entry name" value="DNA_primase_lsu_euk/arc"/>
</dbReference>
<evidence type="ECO:0000256" key="16">
    <source>
        <dbReference type="ARBA" id="ARBA00022824"/>
    </source>
</evidence>
<dbReference type="Pfam" id="PF26466">
    <property type="entry name" value="DNA_primase_lrg_N"/>
    <property type="match status" value="1"/>
</dbReference>
<keyword evidence="18" id="KW-0408">Iron</keyword>
<reference evidence="29 30" key="1">
    <citation type="journal article" date="2018" name="Evol. Lett.">
        <title>Horizontal gene cluster transfer increased hallucinogenic mushroom diversity.</title>
        <authorList>
            <person name="Reynolds H.T."/>
            <person name="Vijayakumar V."/>
            <person name="Gluck-Thaler E."/>
            <person name="Korotkin H.B."/>
            <person name="Matheny P.B."/>
            <person name="Slot J.C."/>
        </authorList>
    </citation>
    <scope>NUCLEOTIDE SEQUENCE [LARGE SCALE GENOMIC DNA]</scope>
    <source>
        <strain evidence="29 30">2631</strain>
    </source>
</reference>
<evidence type="ECO:0000256" key="12">
    <source>
        <dbReference type="ARBA" id="ARBA00022679"/>
    </source>
</evidence>
<dbReference type="Pfam" id="PF01066">
    <property type="entry name" value="CDP-OH_P_transf"/>
    <property type="match status" value="1"/>
</dbReference>
<dbReference type="EC" id="2.7.8.8" evidence="7"/>
<comment type="subcellular location">
    <subcellularLocation>
        <location evidence="3">Endoplasmic reticulum membrane</location>
        <topology evidence="3">Multi-pass membrane protein</topology>
    </subcellularLocation>
</comment>
<keyword evidence="24" id="KW-1208">Phospholipid metabolism</keyword>
<keyword evidence="23" id="KW-0594">Phospholipid biosynthesis</keyword>
<dbReference type="Gene3D" id="1.20.930.80">
    <property type="match status" value="1"/>
</dbReference>
<dbReference type="GO" id="GO:0051539">
    <property type="term" value="F:4 iron, 4 sulfur cluster binding"/>
    <property type="evidence" value="ECO:0007669"/>
    <property type="project" value="UniProtKB-KW"/>
</dbReference>
<comment type="pathway">
    <text evidence="4">Lipid metabolism.</text>
</comment>
<accession>A0A409X806</accession>
<evidence type="ECO:0000313" key="30">
    <source>
        <dbReference type="Proteomes" id="UP000283269"/>
    </source>
</evidence>
<evidence type="ECO:0000256" key="8">
    <source>
        <dbReference type="ARBA" id="ARBA00017171"/>
    </source>
</evidence>